<dbReference type="AlphaFoldDB" id="A0A0L0MK60"/>
<evidence type="ECO:0000256" key="5">
    <source>
        <dbReference type="SAM" id="Coils"/>
    </source>
</evidence>
<comment type="subcellular location">
    <subcellularLocation>
        <location evidence="1">Cell envelope</location>
    </subcellularLocation>
</comment>
<keyword evidence="7" id="KW-1185">Reference proteome</keyword>
<dbReference type="PANTHER" id="PTHR42953:SF1">
    <property type="entry name" value="METAL-BINDING PROTEIN HI_0362-RELATED"/>
    <property type="match status" value="1"/>
</dbReference>
<evidence type="ECO:0000313" key="6">
    <source>
        <dbReference type="EMBL" id="KND62680.1"/>
    </source>
</evidence>
<dbReference type="RefSeq" id="WP_239682417.1">
    <property type="nucleotide sequence ID" value="NZ_JPSQ01000016.1"/>
</dbReference>
<dbReference type="InterPro" id="IPR050492">
    <property type="entry name" value="Bact_metal-bind_prot9"/>
</dbReference>
<dbReference type="GO" id="GO:0030001">
    <property type="term" value="P:metal ion transport"/>
    <property type="evidence" value="ECO:0007669"/>
    <property type="project" value="InterPro"/>
</dbReference>
<dbReference type="GO" id="GO:0030313">
    <property type="term" value="C:cell envelope"/>
    <property type="evidence" value="ECO:0007669"/>
    <property type="project" value="UniProtKB-SubCell"/>
</dbReference>
<keyword evidence="2" id="KW-0813">Transport</keyword>
<proteinExistence type="predicted"/>
<dbReference type="PANTHER" id="PTHR42953">
    <property type="entry name" value="HIGH-AFFINITY ZINC UPTAKE SYSTEM PROTEIN ZNUA-RELATED"/>
    <property type="match status" value="1"/>
</dbReference>
<sequence length="344" mass="39578">MILIIPICAYFAPSNKNPENDQITILTTTQMLEDTVKHLIGDVDLKELNKDDNHYQKIERFKCQTSLMGMGIDPHNYKTKLSDRNKIKTANLVIVNGLHLEAKMTESFELLNKDNVWKAGEKSLTEEDKLKIDDSKDCDPHIWFDIDLWIKVIEHLEIELSNRCINPKEKDSLSNNKSLFIGKLRELKKHIIEEMRELKIKKKKNKEKLIIVTAHDAFSYWEVFSKKNNCSFELESIQGISTQTEANSKKIIELARKLADNNVKSIFTENSMPKDSLKSLQEQVNSFRQNKNLNPIKIPTNSELYSDSLGSDQLSETLGSGEYKHSTYIGAFLNNMKVIKDNLS</sequence>
<dbReference type="Pfam" id="PF01297">
    <property type="entry name" value="ZnuA"/>
    <property type="match status" value="1"/>
</dbReference>
<evidence type="ECO:0000256" key="3">
    <source>
        <dbReference type="ARBA" id="ARBA00022723"/>
    </source>
</evidence>
<evidence type="ECO:0000256" key="4">
    <source>
        <dbReference type="ARBA" id="ARBA00022729"/>
    </source>
</evidence>
<keyword evidence="5" id="KW-0175">Coiled coil</keyword>
<accession>A0A0L0MK60</accession>
<name>A0A0L0MK60_9MOLU</name>
<dbReference type="Proteomes" id="UP000037086">
    <property type="component" value="Unassembled WGS sequence"/>
</dbReference>
<dbReference type="GO" id="GO:0046872">
    <property type="term" value="F:metal ion binding"/>
    <property type="evidence" value="ECO:0007669"/>
    <property type="project" value="UniProtKB-KW"/>
</dbReference>
<dbReference type="Gene3D" id="3.40.50.1980">
    <property type="entry name" value="Nitrogenase molybdenum iron protein domain"/>
    <property type="match status" value="2"/>
</dbReference>
<keyword evidence="3" id="KW-0479">Metal-binding</keyword>
<dbReference type="SUPFAM" id="SSF53807">
    <property type="entry name" value="Helical backbone' metal receptor"/>
    <property type="match status" value="1"/>
</dbReference>
<dbReference type="EMBL" id="JPSQ01000016">
    <property type="protein sequence ID" value="KND62680.1"/>
    <property type="molecule type" value="Genomic_DNA"/>
</dbReference>
<evidence type="ECO:0000256" key="2">
    <source>
        <dbReference type="ARBA" id="ARBA00022448"/>
    </source>
</evidence>
<comment type="caution">
    <text evidence="6">The sequence shown here is derived from an EMBL/GenBank/DDBJ whole genome shotgun (WGS) entry which is preliminary data.</text>
</comment>
<organism evidence="6 7">
    <name type="scientific">Candidatus Phytoplasma phoenicium</name>
    <dbReference type="NCBI Taxonomy" id="198422"/>
    <lineage>
        <taxon>Bacteria</taxon>
        <taxon>Bacillati</taxon>
        <taxon>Mycoplasmatota</taxon>
        <taxon>Mollicutes</taxon>
        <taxon>Acholeplasmatales</taxon>
        <taxon>Acholeplasmataceae</taxon>
        <taxon>Candidatus Phytoplasma</taxon>
        <taxon>16SrIX (Pigeon pea witches'-broom group)</taxon>
    </lineage>
</organism>
<reference evidence="6 7" key="1">
    <citation type="journal article" date="2015" name="BMC Microbiol.">
        <title>'Candidatus Phytoplasma phoenicium' associated with almond witches'-broom disease: from draft genome to genetic diversity among strain populations.</title>
        <authorList>
            <person name="Quaglino F."/>
            <person name="Kube M."/>
            <person name="Jawhari M."/>
            <person name="Abou-Jawdah Y."/>
            <person name="Siewert C."/>
            <person name="Choueiri E."/>
            <person name="Sobh H."/>
            <person name="Casati P."/>
            <person name="Tedeschi R."/>
            <person name="Molino Lova M."/>
            <person name="Alma A."/>
            <person name="Bianco P.A."/>
        </authorList>
    </citation>
    <scope>NUCLEOTIDE SEQUENCE [LARGE SCALE GENOMIC DNA]</scope>
    <source>
        <strain evidence="6 7">SA213</strain>
    </source>
</reference>
<gene>
    <name evidence="6" type="primary">sitA</name>
    <name evidence="6" type="ORF">AlmWB_01220</name>
</gene>
<keyword evidence="4" id="KW-0732">Signal</keyword>
<evidence type="ECO:0000313" key="7">
    <source>
        <dbReference type="Proteomes" id="UP000037086"/>
    </source>
</evidence>
<protein>
    <submittedName>
        <fullName evidence="6">Manganese ABC transporter, periplasmic-binding protein SitA</fullName>
    </submittedName>
</protein>
<evidence type="ECO:0000256" key="1">
    <source>
        <dbReference type="ARBA" id="ARBA00004196"/>
    </source>
</evidence>
<dbReference type="InterPro" id="IPR006127">
    <property type="entry name" value="ZnuA-like"/>
</dbReference>
<feature type="coiled-coil region" evidence="5">
    <location>
        <begin position="181"/>
        <end position="208"/>
    </location>
</feature>
<dbReference type="PATRIC" id="fig|198422.3.peg.34"/>